<dbReference type="InterPro" id="IPR050314">
    <property type="entry name" value="Glycosyl_Hydrlase_18"/>
</dbReference>
<dbReference type="InterPro" id="IPR003961">
    <property type="entry name" value="FN3_dom"/>
</dbReference>
<dbReference type="EC" id="3.2.1.14" evidence="3"/>
<feature type="domain" description="SLH" evidence="10">
    <location>
        <begin position="1026"/>
        <end position="1085"/>
    </location>
</feature>
<dbReference type="PROSITE" id="PS50853">
    <property type="entry name" value="FN3"/>
    <property type="match status" value="2"/>
</dbReference>
<evidence type="ECO:0000313" key="12">
    <source>
        <dbReference type="EMBL" id="MBJ6360093.1"/>
    </source>
</evidence>
<evidence type="ECO:0000256" key="5">
    <source>
        <dbReference type="ARBA" id="ARBA00023024"/>
    </source>
</evidence>
<evidence type="ECO:0000313" key="13">
    <source>
        <dbReference type="Proteomes" id="UP000640274"/>
    </source>
</evidence>
<comment type="caution">
    <text evidence="12">The sequence shown here is derived from an EMBL/GenBank/DDBJ whole genome shotgun (WGS) entry which is preliminary data.</text>
</comment>
<dbReference type="GO" id="GO:0008843">
    <property type="term" value="F:endochitinase activity"/>
    <property type="evidence" value="ECO:0007669"/>
    <property type="project" value="UniProtKB-EC"/>
</dbReference>
<name>A0A934J271_9BACL</name>
<dbReference type="SUPFAM" id="SSF54556">
    <property type="entry name" value="Chitinase insertion domain"/>
    <property type="match status" value="1"/>
</dbReference>
<dbReference type="InterPro" id="IPR036116">
    <property type="entry name" value="FN3_sf"/>
</dbReference>
<dbReference type="Pfam" id="PF00704">
    <property type="entry name" value="Glyco_hydro_18"/>
    <property type="match status" value="1"/>
</dbReference>
<dbReference type="Pfam" id="PF00041">
    <property type="entry name" value="fn3"/>
    <property type="match status" value="3"/>
</dbReference>
<dbReference type="CDD" id="cd06548">
    <property type="entry name" value="GH18_chitinase"/>
    <property type="match status" value="1"/>
</dbReference>
<evidence type="ECO:0000256" key="4">
    <source>
        <dbReference type="ARBA" id="ARBA00022801"/>
    </source>
</evidence>
<dbReference type="GO" id="GO:0006032">
    <property type="term" value="P:chitin catabolic process"/>
    <property type="evidence" value="ECO:0007669"/>
    <property type="project" value="UniProtKB-KW"/>
</dbReference>
<keyword evidence="6 7" id="KW-0326">Glycosidase</keyword>
<dbReference type="PANTHER" id="PTHR11177:SF317">
    <property type="entry name" value="CHITINASE 12-RELATED"/>
    <property type="match status" value="1"/>
</dbReference>
<keyword evidence="4 7" id="KW-0378">Hydrolase</keyword>
<dbReference type="Pfam" id="PF00395">
    <property type="entry name" value="SLH"/>
    <property type="match status" value="3"/>
</dbReference>
<keyword evidence="5" id="KW-0624">Polysaccharide degradation</keyword>
<evidence type="ECO:0000256" key="7">
    <source>
        <dbReference type="RuleBase" id="RU000489"/>
    </source>
</evidence>
<dbReference type="InterPro" id="IPR029070">
    <property type="entry name" value="Chitinase_insertion_sf"/>
</dbReference>
<feature type="domain" description="SLH" evidence="10">
    <location>
        <begin position="1153"/>
        <end position="1213"/>
    </location>
</feature>
<proteinExistence type="inferred from homology"/>
<feature type="domain" description="Fibronectin type-III" evidence="9">
    <location>
        <begin position="721"/>
        <end position="807"/>
    </location>
</feature>
<dbReference type="GO" id="GO:0005975">
    <property type="term" value="P:carbohydrate metabolic process"/>
    <property type="evidence" value="ECO:0007669"/>
    <property type="project" value="InterPro"/>
</dbReference>
<keyword evidence="5" id="KW-0146">Chitin degradation</keyword>
<dbReference type="InterPro" id="IPR013783">
    <property type="entry name" value="Ig-like_fold"/>
</dbReference>
<comment type="similarity">
    <text evidence="2">Belongs to the glycosyl hydrolase 18 family. Chitinase class II subfamily.</text>
</comment>
<evidence type="ECO:0000259" key="9">
    <source>
        <dbReference type="PROSITE" id="PS50853"/>
    </source>
</evidence>
<evidence type="ECO:0000256" key="8">
    <source>
        <dbReference type="SAM" id="SignalP"/>
    </source>
</evidence>
<dbReference type="SMART" id="SM00636">
    <property type="entry name" value="Glyco_18"/>
    <property type="match status" value="1"/>
</dbReference>
<dbReference type="CDD" id="cd00063">
    <property type="entry name" value="FN3"/>
    <property type="match status" value="3"/>
</dbReference>
<dbReference type="PROSITE" id="PS51272">
    <property type="entry name" value="SLH"/>
    <property type="match status" value="3"/>
</dbReference>
<dbReference type="GO" id="GO:0008061">
    <property type="term" value="F:chitin binding"/>
    <property type="evidence" value="ECO:0007669"/>
    <property type="project" value="InterPro"/>
</dbReference>
<dbReference type="PANTHER" id="PTHR11177">
    <property type="entry name" value="CHITINASE"/>
    <property type="match status" value="1"/>
</dbReference>
<evidence type="ECO:0000259" key="10">
    <source>
        <dbReference type="PROSITE" id="PS51272"/>
    </source>
</evidence>
<dbReference type="PROSITE" id="PS51910">
    <property type="entry name" value="GH18_2"/>
    <property type="match status" value="1"/>
</dbReference>
<evidence type="ECO:0000256" key="2">
    <source>
        <dbReference type="ARBA" id="ARBA00009121"/>
    </source>
</evidence>
<sequence length="1213" mass="132736">MYYSTKKQLRPLSLLLCIALLLGSVLNASILYAADDETSQQPAEAPKAPQNLRITEGTLTHDSVGIEWDFIGTDLDPQNPNNIDIWNADTDASITYGHLWKRAIGGLKPETTYRIYITWDERPATRLHKSNIVEFTTLADTSEYKKPPLTPPQNLKVSAVTDSGITFTWQGSPGASGYDFYVNDGWNGGVWNGSDSYYTFAWPEGSAPGTAYKFEVAAQQKIGDGPLETSEKSNTVRLIQGELATAKDVQVITANRTTAVIGWASVPGATEYDIYQDEQLVGTSDSNRYTASGLTEGQSYSFTVVARNDLWTSAASEPTVAVPGANYTNVTYYTQWSIYDRKFYPSDIDVSQVTHINYAFADVCWNKKGTNPNNICQNDELPLQKDYVYNGEIIIGDPEADPANFAAFADIKQANPDLKLLVSVGGWSWSRSFSDVAADEITRRTFANSAVKFLREYKLDGLDIDWEYPVEGGETHNIHRPEDKQNFTLLMKTLREALDAAGSEDGKYYLLTIASGQSDSFVVNADLANSVSYLDFINIMTYDFGGSWEKLANHNAPLYYDSKLPKSSAPRSNVRGGAVGHLNGGVPEHKLVLGLPFYGKGWSGCAEPGQYVTCTGVPPGTWESGVFDYHDVVTNYVGQNGYVRYWNEAAKVAYLYSPETQQFITYNDRTTMIYSASLVKTLNLAGVMSWEVSADRERVLLRQLNRDLPANGRFNEQALEAPAHLSVNQSKSTSLKAQWNTVAGATGYEVFINHAYAGYTTSTEFEANDLQPNTTYDVYVFAIRKSDDQIEEVSPASKTGSVRIPSNIYYPSAPVFDTSKTELDVTTVKDQDTLRLTVTKNAGVQTINANKDNDSYTITVQDDAAASTLEVFIPKEVADALAEKGKQALLTVIWNGVSYQIPAPAINRSADIKITLAPPGTAVATDITKFAKDSQLKLVGKILELKVEVLGTDGKYAPPADILTHTFKRSYTLDGKPLNNERLTAVVYLPDGKEFRAIPTAIIKGTDGKLHVEFTQTAGSLNVIVESLFQYEDVSAEWARKAVERATAKLITTGATDNHFGAATEITRGEFVSIIVRGLGVLPDYSEQPFQDVPAGSAYAGDIAAAKKLGIIQGRTADSFQPGNTLTRQEMATILGRVWQHAGLQADTDPSVLDRFTDKSAVSGYAKNSIALLVEKGILQGVSATRFSPQANLTKAQAVVAVIRLLDAAEQSK</sequence>
<feature type="domain" description="Fibronectin type-III" evidence="9">
    <location>
        <begin position="151"/>
        <end position="238"/>
    </location>
</feature>
<dbReference type="InterPro" id="IPR011583">
    <property type="entry name" value="Chitinase_II/V-like_cat"/>
</dbReference>
<accession>A0A934J271</accession>
<feature type="chain" id="PRO_5037726652" description="chitinase" evidence="8">
    <location>
        <begin position="34"/>
        <end position="1213"/>
    </location>
</feature>
<dbReference type="Gene3D" id="2.60.40.10">
    <property type="entry name" value="Immunoglobulins"/>
    <property type="match status" value="3"/>
</dbReference>
<dbReference type="SMART" id="SM00060">
    <property type="entry name" value="FN3"/>
    <property type="match status" value="4"/>
</dbReference>
<evidence type="ECO:0000256" key="6">
    <source>
        <dbReference type="ARBA" id="ARBA00023295"/>
    </source>
</evidence>
<dbReference type="Proteomes" id="UP000640274">
    <property type="component" value="Unassembled WGS sequence"/>
</dbReference>
<dbReference type="Gene3D" id="3.10.50.10">
    <property type="match status" value="1"/>
</dbReference>
<dbReference type="EMBL" id="JAELUP010000004">
    <property type="protein sequence ID" value="MBJ6360093.1"/>
    <property type="molecule type" value="Genomic_DNA"/>
</dbReference>
<dbReference type="SUPFAM" id="SSF51445">
    <property type="entry name" value="(Trans)glycosidases"/>
    <property type="match status" value="1"/>
</dbReference>
<protein>
    <recommendedName>
        <fullName evidence="3">chitinase</fullName>
        <ecNumber evidence="3">3.2.1.14</ecNumber>
    </recommendedName>
</protein>
<keyword evidence="8" id="KW-0732">Signal</keyword>
<dbReference type="PROSITE" id="PS01095">
    <property type="entry name" value="GH18_1"/>
    <property type="match status" value="1"/>
</dbReference>
<dbReference type="AlphaFoldDB" id="A0A934J271"/>
<evidence type="ECO:0000256" key="3">
    <source>
        <dbReference type="ARBA" id="ARBA00012729"/>
    </source>
</evidence>
<feature type="domain" description="SLH" evidence="10">
    <location>
        <begin position="1086"/>
        <end position="1149"/>
    </location>
</feature>
<dbReference type="RefSeq" id="WP_199017615.1">
    <property type="nucleotide sequence ID" value="NZ_JAELUP010000004.1"/>
</dbReference>
<dbReference type="InterPro" id="IPR001579">
    <property type="entry name" value="Glyco_hydro_18_chit_AS"/>
</dbReference>
<dbReference type="InterPro" id="IPR001223">
    <property type="entry name" value="Glyco_hydro18_cat"/>
</dbReference>
<dbReference type="InterPro" id="IPR001119">
    <property type="entry name" value="SLH_dom"/>
</dbReference>
<dbReference type="InterPro" id="IPR017853">
    <property type="entry name" value="GH"/>
</dbReference>
<dbReference type="SUPFAM" id="SSF49265">
    <property type="entry name" value="Fibronectin type III"/>
    <property type="match status" value="2"/>
</dbReference>
<gene>
    <name evidence="12" type="ORF">JFN88_01995</name>
</gene>
<reference evidence="12" key="1">
    <citation type="submission" date="2020-12" db="EMBL/GenBank/DDBJ databases">
        <authorList>
            <person name="Huq M.A."/>
        </authorList>
    </citation>
    <scope>NUCLEOTIDE SEQUENCE</scope>
    <source>
        <strain evidence="12">MAHUQ-46</strain>
    </source>
</reference>
<dbReference type="Gene3D" id="3.20.20.80">
    <property type="entry name" value="Glycosidases"/>
    <property type="match status" value="1"/>
</dbReference>
<evidence type="ECO:0000259" key="11">
    <source>
        <dbReference type="PROSITE" id="PS51910"/>
    </source>
</evidence>
<keyword evidence="5" id="KW-0119">Carbohydrate metabolism</keyword>
<organism evidence="12 13">
    <name type="scientific">Paenibacillus roseus</name>
    <dbReference type="NCBI Taxonomy" id="2798579"/>
    <lineage>
        <taxon>Bacteria</taxon>
        <taxon>Bacillati</taxon>
        <taxon>Bacillota</taxon>
        <taxon>Bacilli</taxon>
        <taxon>Bacillales</taxon>
        <taxon>Paenibacillaceae</taxon>
        <taxon>Paenibacillus</taxon>
    </lineage>
</organism>
<keyword evidence="13" id="KW-1185">Reference proteome</keyword>
<comment type="catalytic activity">
    <reaction evidence="1">
        <text>Random endo-hydrolysis of N-acetyl-beta-D-glucosaminide (1-&gt;4)-beta-linkages in chitin and chitodextrins.</text>
        <dbReference type="EC" id="3.2.1.14"/>
    </reaction>
</comment>
<feature type="signal peptide" evidence="8">
    <location>
        <begin position="1"/>
        <end position="33"/>
    </location>
</feature>
<evidence type="ECO:0000256" key="1">
    <source>
        <dbReference type="ARBA" id="ARBA00000822"/>
    </source>
</evidence>
<feature type="domain" description="GH18" evidence="11">
    <location>
        <begin position="327"/>
        <end position="711"/>
    </location>
</feature>